<dbReference type="InterPro" id="IPR016135">
    <property type="entry name" value="UBQ-conjugating_enzyme/RWD"/>
</dbReference>
<keyword evidence="5" id="KW-1185">Reference proteome</keyword>
<comment type="caution">
    <text evidence="4">The sequence shown here is derived from an EMBL/GenBank/DDBJ whole genome shotgun (WGS) entry which is preliminary data.</text>
</comment>
<dbReference type="PANTHER" id="PTHR46116:SF39">
    <property type="entry name" value="BACULOVIRAL IAP REPEAT-CONTAINING PROTEIN 6"/>
    <property type="match status" value="1"/>
</dbReference>
<dbReference type="GO" id="GO:0016740">
    <property type="term" value="F:transferase activity"/>
    <property type="evidence" value="ECO:0007669"/>
    <property type="project" value="UniProtKB-KW"/>
</dbReference>
<dbReference type="SMART" id="SM00212">
    <property type="entry name" value="UBCc"/>
    <property type="match status" value="1"/>
</dbReference>
<dbReference type="AlphaFoldDB" id="A0A812HKY7"/>
<dbReference type="SUPFAM" id="SSF54495">
    <property type="entry name" value="UBC-like"/>
    <property type="match status" value="2"/>
</dbReference>
<dbReference type="Pfam" id="PF00179">
    <property type="entry name" value="UQ_con"/>
    <property type="match status" value="1"/>
</dbReference>
<keyword evidence="2" id="KW-0833">Ubl conjugation pathway</keyword>
<accession>A0A812HKY7</accession>
<dbReference type="PROSITE" id="PS50127">
    <property type="entry name" value="UBC_2"/>
    <property type="match status" value="1"/>
</dbReference>
<evidence type="ECO:0000256" key="1">
    <source>
        <dbReference type="ARBA" id="ARBA00022679"/>
    </source>
</evidence>
<protein>
    <recommendedName>
        <fullName evidence="3">UBC core domain-containing protein</fullName>
    </recommendedName>
</protein>
<organism evidence="4 5">
    <name type="scientific">Symbiodinium natans</name>
    <dbReference type="NCBI Taxonomy" id="878477"/>
    <lineage>
        <taxon>Eukaryota</taxon>
        <taxon>Sar</taxon>
        <taxon>Alveolata</taxon>
        <taxon>Dinophyceae</taxon>
        <taxon>Suessiales</taxon>
        <taxon>Symbiodiniaceae</taxon>
        <taxon>Symbiodinium</taxon>
    </lineage>
</organism>
<name>A0A812HKY7_9DINO</name>
<feature type="domain" description="UBC core" evidence="3">
    <location>
        <begin position="627"/>
        <end position="794"/>
    </location>
</feature>
<keyword evidence="1" id="KW-0808">Transferase</keyword>
<dbReference type="InterPro" id="IPR000608">
    <property type="entry name" value="UBC"/>
</dbReference>
<evidence type="ECO:0000259" key="3">
    <source>
        <dbReference type="PROSITE" id="PS50127"/>
    </source>
</evidence>
<dbReference type="CDD" id="cd23810">
    <property type="entry name" value="UBCc_BIRC6"/>
    <property type="match status" value="1"/>
</dbReference>
<evidence type="ECO:0000313" key="4">
    <source>
        <dbReference type="EMBL" id="CAE6953702.1"/>
    </source>
</evidence>
<dbReference type="Gene3D" id="3.10.110.10">
    <property type="entry name" value="Ubiquitin Conjugating Enzyme"/>
    <property type="match status" value="2"/>
</dbReference>
<sequence>MGEALLRAEVQAIRERLSAHKTWLQRLDIEDNMIELKITMQGSARRLRYLVYEADVYPNSGGVMMSEDDADADLVEAINVLLTADSITVMDVLRATLRASKVADADLLACLDDGAADGVQDQQSDADGTIAFEGDDDGGVDLCIETPSERSERPGWKKMKWQEVEEQRLEDQRLAQSQLQKRRKGEMSNEELRAKGEQIFNSSEAFNILSNELFSLQTHVTAGVEADAIDFNVHCWVVKLRGFSQEMAQDLQQLQARHGYDYVELRVNFREDLHPFYPPSVSIVRPRLLGRHDVQAALACHPRLQLKGWSPFQSSKDMLISIRSFLDRLARVDLESDRNAIADFPEGAFSVIEQHLGLLRRLRGIIPVDLRLETLGNAYEDDPWAQSEELQSSSFSAMVSGGKKSSSSSAGSAGSSGRWAAGVGYGTACIAKGHDGWDPAALRAAQEAQDLELQQLVSSISRSLARYDTGKDDLADLLSKSCLVPFLEGELSTSYTSMGERCGIFQEVLTLVQQMLASLPQHAPRLLQPIRTHLASAKAAAETFQRCLGECASHEDTARDVAFAKLVVTTANDLERLCHTPQATSASGSAQSEYWRMLSAHQLDSSSIEDGHAFEHVARNEHCVPQARTVRLAKELAGLAALLPLSDSSSVLVRSGSQRQQLWRALITGPEDTPYSGGCFVFDIYFPVGYPNGPPEVKLLTTGGGTVCFNPNLYSNGKVCLSLLGTWQGERSESWDSQSSRAVQVLISIQSLILVPQPYFNEPGYETQIGTPRGDSLSKAYNAAVRENCIRWAMIEMLRVPRPEFAAAIRLHFKLRGPKIQETVEAWIQEADNAAHRAKLVDLSKQLNNELQRLRGVSVALSQLSEACQEQEQPSLKAIALVCSGAAFVPCPVFRELEMALTQARQ</sequence>
<dbReference type="Proteomes" id="UP000604046">
    <property type="component" value="Unassembled WGS sequence"/>
</dbReference>
<proteinExistence type="predicted"/>
<dbReference type="PANTHER" id="PTHR46116">
    <property type="entry name" value="(E3-INDEPENDENT) E2 UBIQUITIN-CONJUGATING ENZYME"/>
    <property type="match status" value="1"/>
</dbReference>
<dbReference type="EMBL" id="CAJNDS010000094">
    <property type="protein sequence ID" value="CAE6953702.1"/>
    <property type="molecule type" value="Genomic_DNA"/>
</dbReference>
<evidence type="ECO:0000313" key="5">
    <source>
        <dbReference type="Proteomes" id="UP000604046"/>
    </source>
</evidence>
<reference evidence="4" key="1">
    <citation type="submission" date="2021-02" db="EMBL/GenBank/DDBJ databases">
        <authorList>
            <person name="Dougan E. K."/>
            <person name="Rhodes N."/>
            <person name="Thang M."/>
            <person name="Chan C."/>
        </authorList>
    </citation>
    <scope>NUCLEOTIDE SEQUENCE</scope>
</reference>
<evidence type="ECO:0000256" key="2">
    <source>
        <dbReference type="ARBA" id="ARBA00022786"/>
    </source>
</evidence>
<dbReference type="OrthoDB" id="47801at2759"/>
<dbReference type="CDD" id="cd23802">
    <property type="entry name" value="UBCc_UBE2Q"/>
    <property type="match status" value="1"/>
</dbReference>
<gene>
    <name evidence="4" type="ORF">SNAT2548_LOCUS1671</name>
</gene>